<dbReference type="InterPro" id="IPR009339">
    <property type="entry name" value="DUF998"/>
</dbReference>
<keyword evidence="1" id="KW-0472">Membrane</keyword>
<keyword evidence="1" id="KW-1133">Transmembrane helix</keyword>
<proteinExistence type="predicted"/>
<feature type="transmembrane region" description="Helical" evidence="1">
    <location>
        <begin position="49"/>
        <end position="70"/>
    </location>
</feature>
<feature type="transmembrane region" description="Helical" evidence="1">
    <location>
        <begin position="79"/>
        <end position="98"/>
    </location>
</feature>
<feature type="transmembrane region" description="Helical" evidence="1">
    <location>
        <begin position="104"/>
        <end position="123"/>
    </location>
</feature>
<sequence>MRTSALVSSAAAPALLIGGWLLAESRQPAGFDPLRDAISDLAALDAADRQIMTAALIGVGLAHLVTAYGLTEVSRAGRLLIAVGGAATALVAAFPLPAGDGGSAAHTTAATVAFTALAVWPFTGGSRTTLLRRPATVIAGTVLLSLVAWFGVTLHTGGPLGLAERVAAAAQALWPFAVAAGLRPESPRPGGVAPE</sequence>
<comment type="caution">
    <text evidence="2">The sequence shown here is derived from an EMBL/GenBank/DDBJ whole genome shotgun (WGS) entry which is preliminary data.</text>
</comment>
<evidence type="ECO:0000313" key="3">
    <source>
        <dbReference type="Proteomes" id="UP001240236"/>
    </source>
</evidence>
<name>A0AAE3VXI7_9ACTN</name>
<accession>A0AAE3VXI7</accession>
<evidence type="ECO:0000256" key="1">
    <source>
        <dbReference type="SAM" id="Phobius"/>
    </source>
</evidence>
<dbReference type="EMBL" id="JAUSUZ010000001">
    <property type="protein sequence ID" value="MDQ0365412.1"/>
    <property type="molecule type" value="Genomic_DNA"/>
</dbReference>
<protein>
    <submittedName>
        <fullName evidence="2">Membrane protein</fullName>
    </submittedName>
</protein>
<dbReference type="Proteomes" id="UP001240236">
    <property type="component" value="Unassembled WGS sequence"/>
</dbReference>
<dbReference type="Pfam" id="PF06197">
    <property type="entry name" value="DUF998"/>
    <property type="match status" value="1"/>
</dbReference>
<dbReference type="RefSeq" id="WP_307237953.1">
    <property type="nucleotide sequence ID" value="NZ_JAUSUZ010000001.1"/>
</dbReference>
<organism evidence="2 3">
    <name type="scientific">Catenuloplanes indicus</name>
    <dbReference type="NCBI Taxonomy" id="137267"/>
    <lineage>
        <taxon>Bacteria</taxon>
        <taxon>Bacillati</taxon>
        <taxon>Actinomycetota</taxon>
        <taxon>Actinomycetes</taxon>
        <taxon>Micromonosporales</taxon>
        <taxon>Micromonosporaceae</taxon>
        <taxon>Catenuloplanes</taxon>
    </lineage>
</organism>
<keyword evidence="1" id="KW-0812">Transmembrane</keyword>
<reference evidence="2 3" key="1">
    <citation type="submission" date="2023-07" db="EMBL/GenBank/DDBJ databases">
        <title>Sequencing the genomes of 1000 actinobacteria strains.</title>
        <authorList>
            <person name="Klenk H.-P."/>
        </authorList>
    </citation>
    <scope>NUCLEOTIDE SEQUENCE [LARGE SCALE GENOMIC DNA]</scope>
    <source>
        <strain evidence="2 3">DSM 44709</strain>
    </source>
</reference>
<feature type="transmembrane region" description="Helical" evidence="1">
    <location>
        <begin position="135"/>
        <end position="152"/>
    </location>
</feature>
<gene>
    <name evidence="2" type="ORF">J2S42_002081</name>
</gene>
<dbReference type="AlphaFoldDB" id="A0AAE3VXI7"/>
<evidence type="ECO:0000313" key="2">
    <source>
        <dbReference type="EMBL" id="MDQ0365412.1"/>
    </source>
</evidence>
<keyword evidence="3" id="KW-1185">Reference proteome</keyword>